<dbReference type="InterPro" id="IPR028098">
    <property type="entry name" value="Glyco_trans_4-like_N"/>
</dbReference>
<proteinExistence type="predicted"/>
<dbReference type="AlphaFoldDB" id="A0A7D5KZC2"/>
<dbReference type="GeneID" id="56033337"/>
<evidence type="ECO:0000313" key="2">
    <source>
        <dbReference type="EMBL" id="QLG48900.1"/>
    </source>
</evidence>
<dbReference type="Pfam" id="PF13439">
    <property type="entry name" value="Glyco_transf_4"/>
    <property type="match status" value="1"/>
</dbReference>
<dbReference type="SUPFAM" id="SSF53756">
    <property type="entry name" value="UDP-Glycosyltransferase/glycogen phosphorylase"/>
    <property type="match status" value="1"/>
</dbReference>
<dbReference type="Pfam" id="PF13692">
    <property type="entry name" value="Glyco_trans_1_4"/>
    <property type="match status" value="1"/>
</dbReference>
<protein>
    <submittedName>
        <fullName evidence="2">Glycosyltransferase family 4 protein</fullName>
    </submittedName>
</protein>
<dbReference type="GO" id="GO:0016757">
    <property type="term" value="F:glycosyltransferase activity"/>
    <property type="evidence" value="ECO:0007669"/>
    <property type="project" value="TreeGrafter"/>
</dbReference>
<evidence type="ECO:0000313" key="3">
    <source>
        <dbReference type="Proteomes" id="UP000509241"/>
    </source>
</evidence>
<dbReference type="RefSeq" id="WP_179260636.1">
    <property type="nucleotide sequence ID" value="NZ_CP058601.1"/>
</dbReference>
<dbReference type="Proteomes" id="UP000509241">
    <property type="component" value="Chromosome"/>
</dbReference>
<gene>
    <name evidence="2" type="ORF">HYG82_08560</name>
</gene>
<dbReference type="InterPro" id="IPR050194">
    <property type="entry name" value="Glycosyltransferase_grp1"/>
</dbReference>
<organism evidence="2 3">
    <name type="scientific">Natrinema halophilum</name>
    <dbReference type="NCBI Taxonomy" id="1699371"/>
    <lineage>
        <taxon>Archaea</taxon>
        <taxon>Methanobacteriati</taxon>
        <taxon>Methanobacteriota</taxon>
        <taxon>Stenosarchaea group</taxon>
        <taxon>Halobacteria</taxon>
        <taxon>Halobacteriales</taxon>
        <taxon>Natrialbaceae</taxon>
        <taxon>Natrinema</taxon>
    </lineage>
</organism>
<dbReference type="EMBL" id="CP058601">
    <property type="protein sequence ID" value="QLG48900.1"/>
    <property type="molecule type" value="Genomic_DNA"/>
</dbReference>
<dbReference type="CDD" id="cd03801">
    <property type="entry name" value="GT4_PimA-like"/>
    <property type="match status" value="1"/>
</dbReference>
<reference evidence="2 3" key="1">
    <citation type="submission" date="2020-07" db="EMBL/GenBank/DDBJ databases">
        <authorList>
            <person name="Cui H."/>
        </authorList>
    </citation>
    <scope>NUCLEOTIDE SEQUENCE [LARGE SCALE GENOMIC DNA]</scope>
    <source>
        <strain evidence="2 3">YPL8</strain>
    </source>
</reference>
<keyword evidence="3" id="KW-1185">Reference proteome</keyword>
<feature type="domain" description="Glycosyltransferase subfamily 4-like N-terminal" evidence="1">
    <location>
        <begin position="15"/>
        <end position="175"/>
    </location>
</feature>
<dbReference type="PANTHER" id="PTHR45947">
    <property type="entry name" value="SULFOQUINOVOSYL TRANSFERASE SQD2"/>
    <property type="match status" value="1"/>
</dbReference>
<accession>A0A7D5KZC2</accession>
<sequence length="351" mass="38641">MNIIQVVSRYPPWTGGLETHMKAICERLADRGHDVTVVTADAADGIPSRETRNGVEVVRHRGFDPGGAFHIAPGILRTLRRIDGDIMHGHNYHSLPLFFAAISAQETPFVATPHYHGGSGSSFRDRLLSLYRPVGGWALRNADAVVAVSDWEREQLAADFGAETTVIPNGIEVDRFRQSDPKEHPRPYLVTVGRLKEYKGVQHVIRALSELPEFDLLVAGTGPYRDELERIAEREAVRDRVTFLGYVDDDEIPGLYAGAATYVTLSSFEAYGITVAESLAAGTPCVVRERGALANWIHRADCVSVSNVSPPTVARAVRDVVDRETDPTTLPTWDDAVDALEEQYRAQSTSL</sequence>
<name>A0A7D5KZC2_9EURY</name>
<dbReference type="KEGG" id="haly:HYG82_08560"/>
<evidence type="ECO:0000259" key="1">
    <source>
        <dbReference type="Pfam" id="PF13439"/>
    </source>
</evidence>
<dbReference type="Gene3D" id="3.40.50.2000">
    <property type="entry name" value="Glycogen Phosphorylase B"/>
    <property type="match status" value="2"/>
</dbReference>
<dbReference type="PANTHER" id="PTHR45947:SF3">
    <property type="entry name" value="SULFOQUINOVOSYL TRANSFERASE SQD2"/>
    <property type="match status" value="1"/>
</dbReference>